<feature type="region of interest" description="Disordered" evidence="1">
    <location>
        <begin position="481"/>
        <end position="544"/>
    </location>
</feature>
<sequence length="544" mass="61040">VGYWHHSPDTVIRNPRRSDINYLFMDTALEDTLPVQGDVVSLDHQGDVYDTSHRQGNKSIDGFGKTIEELMVNLTLAQADEDGEAAKVFANANEKIAISVFANGLSNPESKTKLETREQCRNGVINGLATPNVSFSTSRRSSISRRNSGSTLKCDNVTKYPDKKQIEEKLQQIREYLKITNSLMISMKNTDEQITDKAEKGNLEKMINDLKDSENKLINILDQFNSSETEEGSKVQQLHFIIEKVNILDDKTFICCENNIAVKKMARDTYPLIIGGQPEFSTQELYYLKVIIKQKDEAIKNQYDVITSLKDQISLLNKLSTRGQVAVLEAKTAQKCTDIINLTEELFTKVGDNSTVRAAVRPAFLHVYNLHPDTSREDLQAIINDALPEASCEKLNSRYPKSYSSFKVTVPQNENMIHGGVAMYVRNGIECRALDLDRFNVELDAEFCGLEELLHKLVVITTYRSGSLFLIEVKKRVEVGDDRPRPQAGAAPVYQPQTVARRRRPPGVLDDTRGEGEKSIACARKEPVFPRGDALKEASDSESV</sequence>
<dbReference type="Proteomes" id="UP001162164">
    <property type="component" value="Unassembled WGS sequence"/>
</dbReference>
<evidence type="ECO:0000256" key="1">
    <source>
        <dbReference type="SAM" id="MobiDB-lite"/>
    </source>
</evidence>
<organism evidence="2 3">
    <name type="scientific">Molorchus minor</name>
    <dbReference type="NCBI Taxonomy" id="1323400"/>
    <lineage>
        <taxon>Eukaryota</taxon>
        <taxon>Metazoa</taxon>
        <taxon>Ecdysozoa</taxon>
        <taxon>Arthropoda</taxon>
        <taxon>Hexapoda</taxon>
        <taxon>Insecta</taxon>
        <taxon>Pterygota</taxon>
        <taxon>Neoptera</taxon>
        <taxon>Endopterygota</taxon>
        <taxon>Coleoptera</taxon>
        <taxon>Polyphaga</taxon>
        <taxon>Cucujiformia</taxon>
        <taxon>Chrysomeloidea</taxon>
        <taxon>Cerambycidae</taxon>
        <taxon>Lamiinae</taxon>
        <taxon>Monochamini</taxon>
        <taxon>Molorchus</taxon>
    </lineage>
</organism>
<name>A0ABQ9IZU9_9CUCU</name>
<keyword evidence="3" id="KW-1185">Reference proteome</keyword>
<dbReference type="EMBL" id="JAPWTJ010001750">
    <property type="protein sequence ID" value="KAJ8969681.1"/>
    <property type="molecule type" value="Genomic_DNA"/>
</dbReference>
<gene>
    <name evidence="2" type="ORF">NQ317_014476</name>
</gene>
<comment type="caution">
    <text evidence="2">The sequence shown here is derived from an EMBL/GenBank/DDBJ whole genome shotgun (WGS) entry which is preliminary data.</text>
</comment>
<proteinExistence type="predicted"/>
<reference evidence="2" key="1">
    <citation type="journal article" date="2023" name="Insect Mol. Biol.">
        <title>Genome sequencing provides insights into the evolution of gene families encoding plant cell wall-degrading enzymes in longhorned beetles.</title>
        <authorList>
            <person name="Shin N.R."/>
            <person name="Okamura Y."/>
            <person name="Kirsch R."/>
            <person name="Pauchet Y."/>
        </authorList>
    </citation>
    <scope>NUCLEOTIDE SEQUENCE</scope>
    <source>
        <strain evidence="2">MMC_N1</strain>
    </source>
</reference>
<feature type="non-terminal residue" evidence="2">
    <location>
        <position position="1"/>
    </location>
</feature>
<evidence type="ECO:0000313" key="3">
    <source>
        <dbReference type="Proteomes" id="UP001162164"/>
    </source>
</evidence>
<evidence type="ECO:0000313" key="2">
    <source>
        <dbReference type="EMBL" id="KAJ8969681.1"/>
    </source>
</evidence>
<accession>A0ABQ9IZU9</accession>
<feature type="compositionally biased region" description="Basic and acidic residues" evidence="1">
    <location>
        <begin position="510"/>
        <end position="544"/>
    </location>
</feature>
<protein>
    <submittedName>
        <fullName evidence="2">Uncharacterized protein</fullName>
    </submittedName>
</protein>